<dbReference type="GeneID" id="16997106"/>
<accession>M1VBE6</accession>
<dbReference type="SFLD" id="SFLDG01065">
    <property type="entry name" value="anaerobic_coproporphyrinogen-I"/>
    <property type="match status" value="1"/>
</dbReference>
<dbReference type="Pfam" id="PF04055">
    <property type="entry name" value="Radical_SAM"/>
    <property type="match status" value="1"/>
</dbReference>
<dbReference type="KEGG" id="cme:CYME_CMR445C"/>
<comment type="similarity">
    <text evidence="1">Belongs to the anaerobic coproporphyrinogen-III oxidase family. HemW subfamily.</text>
</comment>
<dbReference type="InterPro" id="IPR004559">
    <property type="entry name" value="HemW-like"/>
</dbReference>
<name>M1VBE6_CYAM1</name>
<evidence type="ECO:0000256" key="4">
    <source>
        <dbReference type="ARBA" id="ARBA00045130"/>
    </source>
</evidence>
<dbReference type="STRING" id="280699.M1VBE6"/>
<evidence type="ECO:0000256" key="1">
    <source>
        <dbReference type="ARBA" id="ARBA00006100"/>
    </source>
</evidence>
<evidence type="ECO:0000313" key="7">
    <source>
        <dbReference type="Proteomes" id="UP000007014"/>
    </source>
</evidence>
<dbReference type="EMBL" id="AP006500">
    <property type="protein sequence ID" value="BAM82619.1"/>
    <property type="molecule type" value="Genomic_DNA"/>
</dbReference>
<dbReference type="GO" id="GO:0006779">
    <property type="term" value="P:porphyrin-containing compound biosynthetic process"/>
    <property type="evidence" value="ECO:0007669"/>
    <property type="project" value="InterPro"/>
</dbReference>
<dbReference type="SFLD" id="SFLDS00029">
    <property type="entry name" value="Radical_SAM"/>
    <property type="match status" value="1"/>
</dbReference>
<dbReference type="SMART" id="SM00729">
    <property type="entry name" value="Elp3"/>
    <property type="match status" value="1"/>
</dbReference>
<dbReference type="InterPro" id="IPR006638">
    <property type="entry name" value="Elp3/MiaA/NifB-like_rSAM"/>
</dbReference>
<dbReference type="GO" id="GO:0005737">
    <property type="term" value="C:cytoplasm"/>
    <property type="evidence" value="ECO:0007669"/>
    <property type="project" value="InterPro"/>
</dbReference>
<dbReference type="GO" id="GO:0051539">
    <property type="term" value="F:4 iron, 4 sulfur cluster binding"/>
    <property type="evidence" value="ECO:0007669"/>
    <property type="project" value="InterPro"/>
</dbReference>
<gene>
    <name evidence="6" type="ORF">CYME_CMR445C</name>
</gene>
<dbReference type="Gramene" id="CMR445CT">
    <property type="protein sequence ID" value="CMR445CT"/>
    <property type="gene ID" value="CMR445C"/>
</dbReference>
<dbReference type="AlphaFoldDB" id="M1VBE6"/>
<dbReference type="eggNOG" id="ENOG502QRH0">
    <property type="taxonomic scope" value="Eukaryota"/>
</dbReference>
<dbReference type="PANTHER" id="PTHR13932:SF5">
    <property type="entry name" value="RADICAL S-ADENOSYL METHIONINE DOMAIN-CONTAINING PROTEIN 1, MITOCHONDRIAL"/>
    <property type="match status" value="1"/>
</dbReference>
<dbReference type="GO" id="GO:0004109">
    <property type="term" value="F:coproporphyrinogen oxidase activity"/>
    <property type="evidence" value="ECO:0007669"/>
    <property type="project" value="InterPro"/>
</dbReference>
<dbReference type="InterPro" id="IPR058240">
    <property type="entry name" value="rSAM_sf"/>
</dbReference>
<reference evidence="6 7" key="2">
    <citation type="journal article" date="2007" name="BMC Biol.">
        <title>A 100%-complete sequence reveals unusually simple genomic features in the hot-spring red alga Cyanidioschyzon merolae.</title>
        <authorList>
            <person name="Nozaki H."/>
            <person name="Takano H."/>
            <person name="Misumi O."/>
            <person name="Terasawa K."/>
            <person name="Matsuzaki M."/>
            <person name="Maruyama S."/>
            <person name="Nishida K."/>
            <person name="Yagisawa F."/>
            <person name="Yoshida Y."/>
            <person name="Fujiwara T."/>
            <person name="Takio S."/>
            <person name="Tamura K."/>
            <person name="Chung S.J."/>
            <person name="Nakamura S."/>
            <person name="Kuroiwa H."/>
            <person name="Tanaka K."/>
            <person name="Sato N."/>
            <person name="Kuroiwa T."/>
        </authorList>
    </citation>
    <scope>NUCLEOTIDE SEQUENCE [LARGE SCALE GENOMIC DNA]</scope>
    <source>
        <strain evidence="6 7">10D</strain>
    </source>
</reference>
<dbReference type="Proteomes" id="UP000007014">
    <property type="component" value="Chromosome 18"/>
</dbReference>
<dbReference type="RefSeq" id="XP_005538655.1">
    <property type="nucleotide sequence ID" value="XM_005538598.1"/>
</dbReference>
<dbReference type="InterPro" id="IPR034505">
    <property type="entry name" value="Coproporphyrinogen-III_oxidase"/>
</dbReference>
<comment type="function">
    <text evidence="4">May be a heme chaperone, appears to bind heme. Homologous bacterial proteins do not have oxygen-independent coproporphyrinogen-III oxidase activity. Binds 1 [4Fe-4S] cluster. The cluster is coordinated with 3 cysteines and an exchangeable S-adenosyl-L-methionine.</text>
</comment>
<dbReference type="Pfam" id="PF06969">
    <property type="entry name" value="HemN_C"/>
    <property type="match status" value="1"/>
</dbReference>
<organism evidence="6 7">
    <name type="scientific">Cyanidioschyzon merolae (strain NIES-3377 / 10D)</name>
    <name type="common">Unicellular red alga</name>
    <dbReference type="NCBI Taxonomy" id="280699"/>
    <lineage>
        <taxon>Eukaryota</taxon>
        <taxon>Rhodophyta</taxon>
        <taxon>Bangiophyceae</taxon>
        <taxon>Cyanidiales</taxon>
        <taxon>Cyanidiaceae</taxon>
        <taxon>Cyanidioschyzon</taxon>
    </lineage>
</organism>
<dbReference type="HOGENOM" id="CLU_027579_2_0_1"/>
<dbReference type="InterPro" id="IPR010723">
    <property type="entry name" value="HemN_C"/>
</dbReference>
<dbReference type="PANTHER" id="PTHR13932">
    <property type="entry name" value="COPROPORPHYRINIGEN III OXIDASE"/>
    <property type="match status" value="1"/>
</dbReference>
<evidence type="ECO:0000256" key="3">
    <source>
        <dbReference type="ARBA" id="ARBA00033094"/>
    </source>
</evidence>
<evidence type="ECO:0000259" key="5">
    <source>
        <dbReference type="PROSITE" id="PS51918"/>
    </source>
</evidence>
<dbReference type="Gene3D" id="3.30.750.200">
    <property type="match status" value="1"/>
</dbReference>
<dbReference type="SUPFAM" id="SSF102114">
    <property type="entry name" value="Radical SAM enzymes"/>
    <property type="match status" value="1"/>
</dbReference>
<dbReference type="InterPro" id="IPR007197">
    <property type="entry name" value="rSAM"/>
</dbReference>
<protein>
    <recommendedName>
        <fullName evidence="2">Radical S-adenosyl methionine domain-containing protein 1, mitochondrial</fullName>
    </recommendedName>
    <alternativeName>
        <fullName evidence="3">Putative heme chaperone</fullName>
    </alternativeName>
</protein>
<dbReference type="OrthoDB" id="431409at2759"/>
<dbReference type="PROSITE" id="PS51918">
    <property type="entry name" value="RADICAL_SAM"/>
    <property type="match status" value="1"/>
</dbReference>
<proteinExistence type="inferred from homology"/>
<sequence length="468" mass="52859">MWLRAVTSLPRSVYIHIPFCRRRCYYCDFAVLPVGHSTREVSQRLWEQLQELSAQGRSQHALTAPSTSSDRTLDRIYVDAVISEVSQTLERLPDRPSSLPELDTIYIGGGTPSLLHVDELARLLSVLPRSGHTEVTMELDPGTFDAVRLHQYRDLGITRVSVGVQALSDEVLRACGRSHTVRDIERALDDLHRCGFGDAYSLDLICGLPNLSPGAWSETLARIGTWKPPHVSIYDLSIESGTRFAAWLRDGLLQLPLEDEAAEMLREAMITLRETYGFDHYEVSNYAREPALRSRHNQIYWRGGEYFGFGLSASSYVHGKRFDRHRQLKEYLEWVYSGCLPFDEVAGDTLDEWLMLRLRTQEGLSLDALQERFGAQTVDRLRIAAEPFCRSRHLAFRDDAHGISLYATDPDGWLILSHIVLELLVALEGFQDRSPARPNGNIAGCNEDALKPVLLYETSSTRAQAPNS</sequence>
<dbReference type="SFLD" id="SFLDF00562">
    <property type="entry name" value="HemN-like__clustered_with_heat"/>
    <property type="match status" value="1"/>
</dbReference>
<dbReference type="OMA" id="HIPWCVR"/>
<evidence type="ECO:0000313" key="6">
    <source>
        <dbReference type="EMBL" id="BAM82619.1"/>
    </source>
</evidence>
<reference evidence="6 7" key="1">
    <citation type="journal article" date="2004" name="Nature">
        <title>Genome sequence of the ultrasmall unicellular red alga Cyanidioschyzon merolae 10D.</title>
        <authorList>
            <person name="Matsuzaki M."/>
            <person name="Misumi O."/>
            <person name="Shin-i T."/>
            <person name="Maruyama S."/>
            <person name="Takahara M."/>
            <person name="Miyagishima S."/>
            <person name="Mori T."/>
            <person name="Nishida K."/>
            <person name="Yagisawa F."/>
            <person name="Nishida K."/>
            <person name="Yoshida Y."/>
            <person name="Nishimura Y."/>
            <person name="Nakao S."/>
            <person name="Kobayashi T."/>
            <person name="Momoyama Y."/>
            <person name="Higashiyama T."/>
            <person name="Minoda A."/>
            <person name="Sano M."/>
            <person name="Nomoto H."/>
            <person name="Oishi K."/>
            <person name="Hayashi H."/>
            <person name="Ohta F."/>
            <person name="Nishizaka S."/>
            <person name="Haga S."/>
            <person name="Miura S."/>
            <person name="Morishita T."/>
            <person name="Kabeya Y."/>
            <person name="Terasawa K."/>
            <person name="Suzuki Y."/>
            <person name="Ishii Y."/>
            <person name="Asakawa S."/>
            <person name="Takano H."/>
            <person name="Ohta N."/>
            <person name="Kuroiwa H."/>
            <person name="Tanaka K."/>
            <person name="Shimizu N."/>
            <person name="Sugano S."/>
            <person name="Sato N."/>
            <person name="Nozaki H."/>
            <person name="Ogasawara N."/>
            <person name="Kohara Y."/>
            <person name="Kuroiwa T."/>
        </authorList>
    </citation>
    <scope>NUCLEOTIDE SEQUENCE [LARGE SCALE GENOMIC DNA]</scope>
    <source>
        <strain evidence="6 7">10D</strain>
    </source>
</reference>
<keyword evidence="7" id="KW-1185">Reference proteome</keyword>
<evidence type="ECO:0000256" key="2">
    <source>
        <dbReference type="ARBA" id="ARBA00014678"/>
    </source>
</evidence>
<feature type="domain" description="Radical SAM core" evidence="5">
    <location>
        <begin position="5"/>
        <end position="279"/>
    </location>
</feature>